<proteinExistence type="predicted"/>
<keyword evidence="3" id="KW-1185">Reference proteome</keyword>
<comment type="caution">
    <text evidence="2">The sequence shown here is derived from an EMBL/GenBank/DDBJ whole genome shotgun (WGS) entry which is preliminary data.</text>
</comment>
<evidence type="ECO:0000313" key="2">
    <source>
        <dbReference type="EMBL" id="THG40697.1"/>
    </source>
</evidence>
<dbReference type="Proteomes" id="UP000308038">
    <property type="component" value="Unassembled WGS sequence"/>
</dbReference>
<evidence type="ECO:0000256" key="1">
    <source>
        <dbReference type="SAM" id="MobiDB-lite"/>
    </source>
</evidence>
<accession>A0ABY2QIR7</accession>
<gene>
    <name evidence="2" type="ORF">E5988_06325</name>
</gene>
<evidence type="ECO:0000313" key="3">
    <source>
        <dbReference type="Proteomes" id="UP000308038"/>
    </source>
</evidence>
<feature type="region of interest" description="Disordered" evidence="1">
    <location>
        <begin position="73"/>
        <end position="106"/>
    </location>
</feature>
<organism evidence="2 3">
    <name type="scientific">Sphingomonas olei</name>
    <dbReference type="NCBI Taxonomy" id="1886787"/>
    <lineage>
        <taxon>Bacteria</taxon>
        <taxon>Pseudomonadati</taxon>
        <taxon>Pseudomonadota</taxon>
        <taxon>Alphaproteobacteria</taxon>
        <taxon>Sphingomonadales</taxon>
        <taxon>Sphingomonadaceae</taxon>
        <taxon>Sphingomonas</taxon>
    </lineage>
</organism>
<reference evidence="2 3" key="1">
    <citation type="submission" date="2019-04" db="EMBL/GenBank/DDBJ databases">
        <title>Microbes associate with the intestines of laboratory mice.</title>
        <authorList>
            <person name="Navarre W."/>
            <person name="Wong E."/>
            <person name="Huang K.C."/>
            <person name="Tropini C."/>
            <person name="Ng K."/>
            <person name="Yu B."/>
        </authorList>
    </citation>
    <scope>NUCLEOTIDE SEQUENCE [LARGE SCALE GENOMIC DNA]</scope>
    <source>
        <strain evidence="2 3">NM83_B4-11</strain>
    </source>
</reference>
<protein>
    <submittedName>
        <fullName evidence="2">Uncharacterized protein</fullName>
    </submittedName>
</protein>
<sequence length="106" mass="11986">MKRDKIEPRMPPNPAPHITDRLIEIGITEAAGMGAVPLTWREINAWRESVSLTIEPWEMRLLRRLSAAYLAESRKAESDTCPSPWRAEPTPREREAELAGLRGLLG</sequence>
<name>A0ABY2QIR7_9SPHN</name>
<dbReference type="EMBL" id="SSTI01000004">
    <property type="protein sequence ID" value="THG40697.1"/>
    <property type="molecule type" value="Genomic_DNA"/>
</dbReference>